<dbReference type="Gene3D" id="2.120.10.30">
    <property type="entry name" value="TolB, C-terminal domain"/>
    <property type="match status" value="1"/>
</dbReference>
<evidence type="ECO:0000256" key="2">
    <source>
        <dbReference type="PIRSR" id="PIRSR605511-1"/>
    </source>
</evidence>
<evidence type="ECO:0000256" key="3">
    <source>
        <dbReference type="PIRSR" id="PIRSR605511-2"/>
    </source>
</evidence>
<dbReference type="PANTHER" id="PTHR10907:SF47">
    <property type="entry name" value="REGUCALCIN"/>
    <property type="match status" value="1"/>
</dbReference>
<dbReference type="InterPro" id="IPR013658">
    <property type="entry name" value="SGL"/>
</dbReference>
<reference evidence="5" key="1">
    <citation type="submission" date="2020-07" db="EMBL/GenBank/DDBJ databases">
        <authorList>
            <person name="Camacho E."/>
        </authorList>
    </citation>
    <scope>NUCLEOTIDE SEQUENCE</scope>
    <source>
        <strain evidence="5">MPO218</strain>
    </source>
</reference>
<dbReference type="PRINTS" id="PR01790">
    <property type="entry name" value="SMP30FAMILY"/>
</dbReference>
<dbReference type="Proteomes" id="UP000664914">
    <property type="component" value="Chromosome"/>
</dbReference>
<comment type="cofactor">
    <cofactor evidence="3">
        <name>Zn(2+)</name>
        <dbReference type="ChEBI" id="CHEBI:29105"/>
    </cofactor>
    <text evidence="3">Binds 1 divalent metal cation per subunit.</text>
</comment>
<dbReference type="GO" id="GO:0019853">
    <property type="term" value="P:L-ascorbic acid biosynthetic process"/>
    <property type="evidence" value="ECO:0007669"/>
    <property type="project" value="TreeGrafter"/>
</dbReference>
<name>A0A975D6P3_9SPHN</name>
<dbReference type="EMBL" id="CP059319">
    <property type="protein sequence ID" value="QTH23912.1"/>
    <property type="molecule type" value="Genomic_DNA"/>
</dbReference>
<dbReference type="InterPro" id="IPR005511">
    <property type="entry name" value="SMP-30"/>
</dbReference>
<feature type="binding site" evidence="3">
    <location>
        <position position="105"/>
    </location>
    <ligand>
        <name>substrate</name>
    </ligand>
</feature>
<dbReference type="PANTHER" id="PTHR10907">
    <property type="entry name" value="REGUCALCIN"/>
    <property type="match status" value="1"/>
</dbReference>
<comment type="similarity">
    <text evidence="1">Belongs to the SMP-30/CGR1 family.</text>
</comment>
<dbReference type="Pfam" id="PF08450">
    <property type="entry name" value="SGL"/>
    <property type="match status" value="1"/>
</dbReference>
<dbReference type="GO" id="GO:0004341">
    <property type="term" value="F:gluconolactonase activity"/>
    <property type="evidence" value="ECO:0007669"/>
    <property type="project" value="TreeGrafter"/>
</dbReference>
<dbReference type="InterPro" id="IPR011042">
    <property type="entry name" value="6-blade_b-propeller_TolB-like"/>
</dbReference>
<feature type="binding site" evidence="3">
    <location>
        <position position="107"/>
    </location>
    <ligand>
        <name>substrate</name>
    </ligand>
</feature>
<dbReference type="SUPFAM" id="SSF63829">
    <property type="entry name" value="Calcium-dependent phosphotriesterase"/>
    <property type="match status" value="1"/>
</dbReference>
<evidence type="ECO:0000313" key="5">
    <source>
        <dbReference type="EMBL" id="QTH23912.1"/>
    </source>
</evidence>
<feature type="domain" description="SMP-30/Gluconolactonase/LRE-like region" evidence="4">
    <location>
        <begin position="22"/>
        <end position="261"/>
    </location>
</feature>
<gene>
    <name evidence="5" type="ORF">HRJ34_10610</name>
</gene>
<evidence type="ECO:0000259" key="4">
    <source>
        <dbReference type="Pfam" id="PF08450"/>
    </source>
</evidence>
<evidence type="ECO:0000313" key="6">
    <source>
        <dbReference type="Proteomes" id="UP000664914"/>
    </source>
</evidence>
<feature type="binding site" evidence="3">
    <location>
        <position position="153"/>
    </location>
    <ligand>
        <name>a divalent metal cation</name>
        <dbReference type="ChEBI" id="CHEBI:60240"/>
    </ligand>
</feature>
<feature type="binding site" evidence="3">
    <location>
        <position position="203"/>
    </location>
    <ligand>
        <name>a divalent metal cation</name>
        <dbReference type="ChEBI" id="CHEBI:60240"/>
    </ligand>
</feature>
<accession>A0A975D6P3</accession>
<sequence>MVSAAVPIVEAPLVHDWRAAIAEAPVWDERGQVFWCLDNVSGEIIELGDDWSVRRTIRRGRPTAATLPRVDGGLLLAEGCAFTLLDPDGGERLLAAIDADPSSVRINEAACDPQGRVWAGTVDAALSIGGGALHRVDGDGRCVRVLEGLTIGNGMGWSPDGGTFYLVDSPTGRVDAFDFDGAAGTLANRRTVLNFAVGEGWADGLCVDAEGCLWVAIPLTSEVRRYSPGGALLLRVRVTAPFVTSCAFGGADHATLLITTGAVALPRQMVAAIGFDPDAAQDAATAPGAGGLFALKPGAKGLTEPACRF</sequence>
<feature type="active site" description="Proton donor/acceptor" evidence="2">
    <location>
        <position position="203"/>
    </location>
</feature>
<organism evidence="5 6">
    <name type="scientific">Rhizorhabdus wittichii</name>
    <dbReference type="NCBI Taxonomy" id="160791"/>
    <lineage>
        <taxon>Bacteria</taxon>
        <taxon>Pseudomonadati</taxon>
        <taxon>Pseudomonadota</taxon>
        <taxon>Alphaproteobacteria</taxon>
        <taxon>Sphingomonadales</taxon>
        <taxon>Sphingomonadaceae</taxon>
        <taxon>Rhizorhabdus</taxon>
    </lineage>
</organism>
<reference evidence="5" key="2">
    <citation type="submission" date="2021-04" db="EMBL/GenBank/DDBJ databases">
        <title>Isolation and genomic analysis of the ibuprofen-degrading bacterium Sphingomonas strain MPO218.</title>
        <authorList>
            <person name="Aulestia M."/>
            <person name="Flores A."/>
            <person name="Mangas E.L."/>
            <person name="Perez-Pulido A.J."/>
            <person name="Santero E."/>
            <person name="Camacho E.M."/>
        </authorList>
    </citation>
    <scope>NUCLEOTIDE SEQUENCE</scope>
    <source>
        <strain evidence="5">MPO218</strain>
    </source>
</reference>
<keyword evidence="3" id="KW-0479">Metal-binding</keyword>
<dbReference type="AlphaFoldDB" id="A0A975D6P3"/>
<feature type="binding site" evidence="3">
    <location>
        <position position="23"/>
    </location>
    <ligand>
        <name>a divalent metal cation</name>
        <dbReference type="ChEBI" id="CHEBI:60240"/>
    </ligand>
</feature>
<protein>
    <submittedName>
        <fullName evidence="5">SMP-30/gluconolactonase/LRE family protein</fullName>
    </submittedName>
</protein>
<proteinExistence type="inferred from homology"/>
<dbReference type="GO" id="GO:0005509">
    <property type="term" value="F:calcium ion binding"/>
    <property type="evidence" value="ECO:0007669"/>
    <property type="project" value="TreeGrafter"/>
</dbReference>
<evidence type="ECO:0000256" key="1">
    <source>
        <dbReference type="ARBA" id="ARBA00008853"/>
    </source>
</evidence>
<keyword evidence="3" id="KW-0862">Zinc</keyword>